<dbReference type="RefSeq" id="WP_068731311.1">
    <property type="nucleotide sequence ID" value="NZ_LVYV01000005.1"/>
</dbReference>
<reference evidence="1 2" key="1">
    <citation type="submission" date="2016-03" db="EMBL/GenBank/DDBJ databases">
        <title>Microsymbionts genomes from the relict species Vavilovia formosa (Stev.) Fed.</title>
        <authorList>
            <person name="Kopat V."/>
            <person name="Chirak E."/>
            <person name="Kimeklis A."/>
            <person name="Andronov E."/>
        </authorList>
    </citation>
    <scope>NUCLEOTIDE SEQUENCE [LARGE SCALE GENOMIC DNA]</scope>
    <source>
        <strain evidence="1 2">Vaf07</strain>
    </source>
</reference>
<evidence type="ECO:0000313" key="1">
    <source>
        <dbReference type="EMBL" id="KZD24220.1"/>
    </source>
</evidence>
<accession>A0A164A3S5</accession>
<comment type="caution">
    <text evidence="1">The sequence shown here is derived from an EMBL/GenBank/DDBJ whole genome shotgun (WGS) entry which is preliminary data.</text>
</comment>
<organism evidence="1 2">
    <name type="scientific">Tardiphaga robiniae</name>
    <dbReference type="NCBI Taxonomy" id="943830"/>
    <lineage>
        <taxon>Bacteria</taxon>
        <taxon>Pseudomonadati</taxon>
        <taxon>Pseudomonadota</taxon>
        <taxon>Alphaproteobacteria</taxon>
        <taxon>Hyphomicrobiales</taxon>
        <taxon>Nitrobacteraceae</taxon>
        <taxon>Tardiphaga</taxon>
    </lineage>
</organism>
<dbReference type="AlphaFoldDB" id="A0A164A3S5"/>
<keyword evidence="2" id="KW-1185">Reference proteome</keyword>
<sequence>MMSETQVHTIARQMLDRHGGAAIAHAAQNALTCERKGQVEEANEWRHVKDAMKIMQGPHQS</sequence>
<gene>
    <name evidence="1" type="ORF">A4A58_24070</name>
</gene>
<dbReference type="STRING" id="943830.A4A58_24070"/>
<protein>
    <submittedName>
        <fullName evidence="1">Uncharacterized protein</fullName>
    </submittedName>
</protein>
<name>A0A164A3S5_9BRAD</name>
<dbReference type="Proteomes" id="UP000076574">
    <property type="component" value="Unassembled WGS sequence"/>
</dbReference>
<evidence type="ECO:0000313" key="2">
    <source>
        <dbReference type="Proteomes" id="UP000076574"/>
    </source>
</evidence>
<proteinExistence type="predicted"/>
<dbReference type="EMBL" id="LVYV01000005">
    <property type="protein sequence ID" value="KZD24220.1"/>
    <property type="molecule type" value="Genomic_DNA"/>
</dbReference>